<evidence type="ECO:0000256" key="2">
    <source>
        <dbReference type="ARBA" id="ARBA00023002"/>
    </source>
</evidence>
<dbReference type="PANTHER" id="PTHR44196:SF1">
    <property type="entry name" value="DEHYDROGENASE_REDUCTASE SDR FAMILY MEMBER 7B"/>
    <property type="match status" value="1"/>
</dbReference>
<dbReference type="GO" id="GO:0016491">
    <property type="term" value="F:oxidoreductase activity"/>
    <property type="evidence" value="ECO:0007669"/>
    <property type="project" value="UniProtKB-KW"/>
</dbReference>
<dbReference type="EMBL" id="AOGZ02000001">
    <property type="protein sequence ID" value="EOQ98617.1"/>
    <property type="molecule type" value="Genomic_DNA"/>
</dbReference>
<dbReference type="AlphaFoldDB" id="R9A922"/>
<organism evidence="3 4">
    <name type="scientific">Leptospira wolbachii serovar Codice str. CDC</name>
    <dbReference type="NCBI Taxonomy" id="1218599"/>
    <lineage>
        <taxon>Bacteria</taxon>
        <taxon>Pseudomonadati</taxon>
        <taxon>Spirochaetota</taxon>
        <taxon>Spirochaetia</taxon>
        <taxon>Leptospirales</taxon>
        <taxon>Leptospiraceae</taxon>
        <taxon>Leptospira</taxon>
    </lineage>
</organism>
<evidence type="ECO:0000313" key="4">
    <source>
        <dbReference type="Proteomes" id="UP000013984"/>
    </source>
</evidence>
<dbReference type="InterPro" id="IPR036291">
    <property type="entry name" value="NAD(P)-bd_dom_sf"/>
</dbReference>
<dbReference type="Pfam" id="PF00106">
    <property type="entry name" value="adh_short"/>
    <property type="match status" value="1"/>
</dbReference>
<comment type="similarity">
    <text evidence="1">Belongs to the short-chain dehydrogenases/reductases (SDR) family.</text>
</comment>
<evidence type="ECO:0000256" key="1">
    <source>
        <dbReference type="ARBA" id="ARBA00006484"/>
    </source>
</evidence>
<name>R9A922_9LEPT</name>
<dbReference type="InterPro" id="IPR020904">
    <property type="entry name" value="Sc_DH/Rdtase_CS"/>
</dbReference>
<evidence type="ECO:0000313" key="3">
    <source>
        <dbReference type="EMBL" id="EOQ98617.1"/>
    </source>
</evidence>
<keyword evidence="4" id="KW-1185">Reference proteome</keyword>
<dbReference type="STRING" id="1218599.LEP1GSC195_0573"/>
<accession>R9A922</accession>
<dbReference type="PROSITE" id="PS00061">
    <property type="entry name" value="ADH_SHORT"/>
    <property type="match status" value="1"/>
</dbReference>
<protein>
    <submittedName>
        <fullName evidence="3">KR domain protein</fullName>
    </submittedName>
</protein>
<dbReference type="PANTHER" id="PTHR44196">
    <property type="entry name" value="DEHYDROGENASE/REDUCTASE SDR FAMILY MEMBER 7B"/>
    <property type="match status" value="1"/>
</dbReference>
<dbReference type="PRINTS" id="PR00081">
    <property type="entry name" value="GDHRDH"/>
</dbReference>
<keyword evidence="2" id="KW-0560">Oxidoreductase</keyword>
<comment type="caution">
    <text evidence="3">The sequence shown here is derived from an EMBL/GenBank/DDBJ whole genome shotgun (WGS) entry which is preliminary data.</text>
</comment>
<proteinExistence type="inferred from homology"/>
<dbReference type="InterPro" id="IPR002347">
    <property type="entry name" value="SDR_fam"/>
</dbReference>
<dbReference type="GO" id="GO:0016020">
    <property type="term" value="C:membrane"/>
    <property type="evidence" value="ECO:0007669"/>
    <property type="project" value="TreeGrafter"/>
</dbReference>
<reference evidence="3" key="1">
    <citation type="submission" date="2013-04" db="EMBL/GenBank/DDBJ databases">
        <authorList>
            <person name="Harkins D.M."/>
            <person name="Durkin A.S."/>
            <person name="Brinkac L.M."/>
            <person name="Haft D.H."/>
            <person name="Selengut J.D."/>
            <person name="Sanka R."/>
            <person name="DePew J."/>
            <person name="Purushe J."/>
            <person name="Galloway R.L."/>
            <person name="Vinetz J.M."/>
            <person name="Sutton G.G."/>
            <person name="Nierman W.C."/>
            <person name="Fouts D.E."/>
        </authorList>
    </citation>
    <scope>NUCLEOTIDE SEQUENCE [LARGE SCALE GENOMIC DNA]</scope>
    <source>
        <strain evidence="3">CDC</strain>
    </source>
</reference>
<sequence length="283" mass="31320">MVEILGKENKDTRGSQMSKFYRDEWVWITGASSGIGKELVAQAYKQKAKVLLASRKIKDLEAIAKELHLEKGRFAVEKLDLEDYKSTAAFAKRCIQKYGIPKVVIHNGGISQRSLTKETNLITLEKIMNTNFYGAAEMTRAMIPQILGKKEVHFAVISSVAGKIGSPLRSAYSASKFALVGFFHSLRSEEEKSGIFVTMVYPGFIQTNISKNALRGDGSSTGTMDSVIAAGLPVQLCAHRILHAVANKQREVVIAGIKEKFGLVLQMVYPSLFFKMIQKAKVR</sequence>
<dbReference type="SUPFAM" id="SSF51735">
    <property type="entry name" value="NAD(P)-binding Rossmann-fold domains"/>
    <property type="match status" value="1"/>
</dbReference>
<gene>
    <name evidence="3" type="ORF">LEP1GSC195_0573</name>
</gene>
<dbReference type="Gene3D" id="3.40.50.720">
    <property type="entry name" value="NAD(P)-binding Rossmann-like Domain"/>
    <property type="match status" value="1"/>
</dbReference>
<dbReference type="Proteomes" id="UP000013984">
    <property type="component" value="Unassembled WGS sequence"/>
</dbReference>